<evidence type="ECO:0000313" key="1">
    <source>
        <dbReference type="EMBL" id="CAF2133729.1"/>
    </source>
</evidence>
<dbReference type="EMBL" id="HG994357">
    <property type="protein sequence ID" value="CAF2133729.1"/>
    <property type="molecule type" value="Genomic_DNA"/>
</dbReference>
<gene>
    <name evidence="1" type="ORF">DARMORV10_A03P66380.1</name>
</gene>
<name>A0A816WI44_BRANA</name>
<dbReference type="AlphaFoldDB" id="A0A816WI44"/>
<dbReference type="Proteomes" id="UP001295469">
    <property type="component" value="Chromosome A03"/>
</dbReference>
<sequence length="122" mass="13487">MIGFEVKFSILKCHKAVWELQEEELRSVGCAEGYGVKSGQSTASENFVAVLIIFGMFGISRPPESECSHIGFAHDPIQKEVKERLLTDKDGGSRAFGGDRTKRPITLRVSSILDEKALQDDD</sequence>
<reference evidence="1" key="1">
    <citation type="submission" date="2021-01" db="EMBL/GenBank/DDBJ databases">
        <authorList>
            <consortium name="Genoscope - CEA"/>
            <person name="William W."/>
        </authorList>
    </citation>
    <scope>NUCLEOTIDE SEQUENCE</scope>
</reference>
<proteinExistence type="predicted"/>
<accession>A0A816WI44</accession>
<protein>
    <submittedName>
        <fullName evidence="1">(rape) hypothetical protein</fullName>
    </submittedName>
</protein>
<organism evidence="1">
    <name type="scientific">Brassica napus</name>
    <name type="common">Rape</name>
    <dbReference type="NCBI Taxonomy" id="3708"/>
    <lineage>
        <taxon>Eukaryota</taxon>
        <taxon>Viridiplantae</taxon>
        <taxon>Streptophyta</taxon>
        <taxon>Embryophyta</taxon>
        <taxon>Tracheophyta</taxon>
        <taxon>Spermatophyta</taxon>
        <taxon>Magnoliopsida</taxon>
        <taxon>eudicotyledons</taxon>
        <taxon>Gunneridae</taxon>
        <taxon>Pentapetalae</taxon>
        <taxon>rosids</taxon>
        <taxon>malvids</taxon>
        <taxon>Brassicales</taxon>
        <taxon>Brassicaceae</taxon>
        <taxon>Brassiceae</taxon>
        <taxon>Brassica</taxon>
    </lineage>
</organism>